<organism evidence="1 2">
    <name type="scientific">Xylaria arbuscula</name>
    <dbReference type="NCBI Taxonomy" id="114810"/>
    <lineage>
        <taxon>Eukaryota</taxon>
        <taxon>Fungi</taxon>
        <taxon>Dikarya</taxon>
        <taxon>Ascomycota</taxon>
        <taxon>Pezizomycotina</taxon>
        <taxon>Sordariomycetes</taxon>
        <taxon>Xylariomycetidae</taxon>
        <taxon>Xylariales</taxon>
        <taxon>Xylariaceae</taxon>
        <taxon>Xylaria</taxon>
    </lineage>
</organism>
<comment type="caution">
    <text evidence="1">The sequence shown here is derived from an EMBL/GenBank/DDBJ whole genome shotgun (WGS) entry which is preliminary data.</text>
</comment>
<keyword evidence="2" id="KW-1185">Reference proteome</keyword>
<proteinExistence type="predicted"/>
<name>A0A9W8NKT0_9PEZI</name>
<protein>
    <submittedName>
        <fullName evidence="1">Uncharacterized protein</fullName>
    </submittedName>
</protein>
<evidence type="ECO:0000313" key="1">
    <source>
        <dbReference type="EMBL" id="KAJ3578465.1"/>
    </source>
</evidence>
<dbReference type="EMBL" id="JANPWZ010000211">
    <property type="protein sequence ID" value="KAJ3578465.1"/>
    <property type="molecule type" value="Genomic_DNA"/>
</dbReference>
<gene>
    <name evidence="1" type="ORF">NPX13_g2104</name>
</gene>
<dbReference type="AlphaFoldDB" id="A0A9W8NKT0"/>
<dbReference type="Proteomes" id="UP001148614">
    <property type="component" value="Unassembled WGS sequence"/>
</dbReference>
<reference evidence="1" key="1">
    <citation type="submission" date="2022-07" db="EMBL/GenBank/DDBJ databases">
        <title>Genome Sequence of Xylaria arbuscula.</title>
        <authorList>
            <person name="Buettner E."/>
        </authorList>
    </citation>
    <scope>NUCLEOTIDE SEQUENCE</scope>
    <source>
        <strain evidence="1">VT107</strain>
    </source>
</reference>
<accession>A0A9W8NKT0</accession>
<evidence type="ECO:0000313" key="2">
    <source>
        <dbReference type="Proteomes" id="UP001148614"/>
    </source>
</evidence>
<sequence length="79" mass="9006">MYYDAAYARERWRVCKLMRIVIMDAFIAIPARQPTKSGNVTLANRSRSASTAFSILVRPAKGLYGRLRGRRMVVSQVLE</sequence>